<dbReference type="EMBL" id="BSTI01000028">
    <property type="protein sequence ID" value="GLY70901.1"/>
    <property type="molecule type" value="Genomic_DNA"/>
</dbReference>
<dbReference type="SUPFAM" id="SSF48452">
    <property type="entry name" value="TPR-like"/>
    <property type="match status" value="2"/>
</dbReference>
<dbReference type="AlphaFoldDB" id="A0A9W6R7P4"/>
<comment type="caution">
    <text evidence="1">The sequence shown here is derived from an EMBL/GenBank/DDBJ whole genome shotgun (WGS) entry which is preliminary data.</text>
</comment>
<evidence type="ECO:0000313" key="1">
    <source>
        <dbReference type="EMBL" id="GLY70901.1"/>
    </source>
</evidence>
<dbReference type="Proteomes" id="UP001165136">
    <property type="component" value="Unassembled WGS sequence"/>
</dbReference>
<dbReference type="Gene3D" id="1.25.40.10">
    <property type="entry name" value="Tetratricopeptide repeat domain"/>
    <property type="match status" value="1"/>
</dbReference>
<proteinExistence type="predicted"/>
<reference evidence="1" key="1">
    <citation type="submission" date="2023-03" db="EMBL/GenBank/DDBJ databases">
        <title>Amycolatopsis taiwanensis NBRC 103393.</title>
        <authorList>
            <person name="Ichikawa N."/>
            <person name="Sato H."/>
            <person name="Tonouchi N."/>
        </authorList>
    </citation>
    <scope>NUCLEOTIDE SEQUENCE</scope>
    <source>
        <strain evidence="1">NBRC 103393</strain>
    </source>
</reference>
<keyword evidence="2" id="KW-1185">Reference proteome</keyword>
<accession>A0A9W6R7P4</accession>
<sequence length="388" mass="42858">MPQRRQQGKPARTVLEQKIWERGETLAEFVEYAERFARQVGERGTLSERNLKRLVAGSSSNSSPIGQPRPATSRLLERIFGLPVDILLGSPNSSHGADKELQEELRQLLHVSGRLDAPLLAVLQDQLHAIRRLDRQLGTVVTRDEVTVKCQQVASLLTHSTTISTRSRLAALLSEFETLAGWQALDAGDVSNAWHHYEQAKGAARESGLVAFETHAAAEQAFVLLEIGKYSAANDLLAETRKRAEKKTNNELRAWLAAAHGEALAALGESLESLCAFDRAIALLPAESSCEDDPYVALDPIHLNRWRGHALTRLSRPEAVDVLSSALKRLDPTFARAEASLRTDLASAFFHRGEYEGARNQATQAHILASDIGSLRQLRRLNLLQLTR</sequence>
<evidence type="ECO:0000313" key="2">
    <source>
        <dbReference type="Proteomes" id="UP001165136"/>
    </source>
</evidence>
<name>A0A9W6R7P4_9PSEU</name>
<dbReference type="InterPro" id="IPR011990">
    <property type="entry name" value="TPR-like_helical_dom_sf"/>
</dbReference>
<protein>
    <submittedName>
        <fullName evidence="1">Uncharacterized protein</fullName>
    </submittedName>
</protein>
<dbReference type="RefSeq" id="WP_285490303.1">
    <property type="nucleotide sequence ID" value="NZ_BSTI01000028.1"/>
</dbReference>
<organism evidence="1 2">
    <name type="scientific">Amycolatopsis taiwanensis</name>
    <dbReference type="NCBI Taxonomy" id="342230"/>
    <lineage>
        <taxon>Bacteria</taxon>
        <taxon>Bacillati</taxon>
        <taxon>Actinomycetota</taxon>
        <taxon>Actinomycetes</taxon>
        <taxon>Pseudonocardiales</taxon>
        <taxon>Pseudonocardiaceae</taxon>
        <taxon>Amycolatopsis</taxon>
    </lineage>
</organism>
<gene>
    <name evidence="1" type="ORF">Atai01_75200</name>
</gene>